<feature type="compositionally biased region" description="Basic residues" evidence="7">
    <location>
        <begin position="34"/>
        <end position="45"/>
    </location>
</feature>
<dbReference type="Proteomes" id="UP001499854">
    <property type="component" value="Unassembled WGS sequence"/>
</dbReference>
<dbReference type="InterPro" id="IPR003439">
    <property type="entry name" value="ABC_transporter-like_ATP-bd"/>
</dbReference>
<keyword evidence="3" id="KW-0547">Nucleotide-binding</keyword>
<comment type="subcellular location">
    <subcellularLocation>
        <location evidence="1">Cell membrane</location>
        <topology evidence="1">Multi-pass membrane protein</topology>
    </subcellularLocation>
</comment>
<dbReference type="Gene3D" id="1.20.1560.10">
    <property type="entry name" value="ABC transporter type 1, transmembrane domain"/>
    <property type="match status" value="1"/>
</dbReference>
<feature type="transmembrane region" description="Helical" evidence="8">
    <location>
        <begin position="295"/>
        <end position="315"/>
    </location>
</feature>
<dbReference type="SUPFAM" id="SSF52540">
    <property type="entry name" value="P-loop containing nucleoside triphosphate hydrolases"/>
    <property type="match status" value="1"/>
</dbReference>
<feature type="compositionally biased region" description="Low complexity" evidence="7">
    <location>
        <begin position="1"/>
        <end position="33"/>
    </location>
</feature>
<dbReference type="PROSITE" id="PS50929">
    <property type="entry name" value="ABC_TM1F"/>
    <property type="match status" value="1"/>
</dbReference>
<dbReference type="InterPro" id="IPR003593">
    <property type="entry name" value="AAA+_ATPase"/>
</dbReference>
<evidence type="ECO:0000256" key="6">
    <source>
        <dbReference type="ARBA" id="ARBA00023136"/>
    </source>
</evidence>
<organism evidence="11 12">
    <name type="scientific">Catenulispora subtropica</name>
    <dbReference type="NCBI Taxonomy" id="450798"/>
    <lineage>
        <taxon>Bacteria</taxon>
        <taxon>Bacillati</taxon>
        <taxon>Actinomycetota</taxon>
        <taxon>Actinomycetes</taxon>
        <taxon>Catenulisporales</taxon>
        <taxon>Catenulisporaceae</taxon>
        <taxon>Catenulispora</taxon>
    </lineage>
</organism>
<evidence type="ECO:0000259" key="9">
    <source>
        <dbReference type="PROSITE" id="PS50893"/>
    </source>
</evidence>
<name>A0ABP5ETY5_9ACTN</name>
<evidence type="ECO:0000256" key="8">
    <source>
        <dbReference type="SAM" id="Phobius"/>
    </source>
</evidence>
<feature type="transmembrane region" description="Helical" evidence="8">
    <location>
        <begin position="101"/>
        <end position="121"/>
    </location>
</feature>
<dbReference type="SMART" id="SM00382">
    <property type="entry name" value="AAA"/>
    <property type="match status" value="1"/>
</dbReference>
<dbReference type="Pfam" id="PF00005">
    <property type="entry name" value="ABC_tran"/>
    <property type="match status" value="1"/>
</dbReference>
<evidence type="ECO:0000259" key="10">
    <source>
        <dbReference type="PROSITE" id="PS50929"/>
    </source>
</evidence>
<evidence type="ECO:0000256" key="5">
    <source>
        <dbReference type="ARBA" id="ARBA00022989"/>
    </source>
</evidence>
<dbReference type="InterPro" id="IPR039421">
    <property type="entry name" value="Type_1_exporter"/>
</dbReference>
<evidence type="ECO:0000313" key="12">
    <source>
        <dbReference type="Proteomes" id="UP001499854"/>
    </source>
</evidence>
<feature type="domain" description="ABC transporter" evidence="9">
    <location>
        <begin position="382"/>
        <end position="628"/>
    </location>
</feature>
<proteinExistence type="predicted"/>
<evidence type="ECO:0000256" key="1">
    <source>
        <dbReference type="ARBA" id="ARBA00004651"/>
    </source>
</evidence>
<accession>A0ABP5ETY5</accession>
<dbReference type="GO" id="GO:0005524">
    <property type="term" value="F:ATP binding"/>
    <property type="evidence" value="ECO:0007669"/>
    <property type="project" value="UniProtKB-KW"/>
</dbReference>
<dbReference type="PANTHER" id="PTHR43394:SF1">
    <property type="entry name" value="ATP-BINDING CASSETTE SUB-FAMILY B MEMBER 10, MITOCHONDRIAL"/>
    <property type="match status" value="1"/>
</dbReference>
<feature type="transmembrane region" description="Helical" evidence="8">
    <location>
        <begin position="184"/>
        <end position="202"/>
    </location>
</feature>
<comment type="caution">
    <text evidence="11">The sequence shown here is derived from an EMBL/GenBank/DDBJ whole genome shotgun (WGS) entry which is preliminary data.</text>
</comment>
<evidence type="ECO:0000256" key="2">
    <source>
        <dbReference type="ARBA" id="ARBA00022692"/>
    </source>
</evidence>
<dbReference type="RefSeq" id="WP_344662794.1">
    <property type="nucleotide sequence ID" value="NZ_BAAAQM010000083.1"/>
</dbReference>
<dbReference type="PROSITE" id="PS00211">
    <property type="entry name" value="ABC_TRANSPORTER_1"/>
    <property type="match status" value="1"/>
</dbReference>
<evidence type="ECO:0000256" key="3">
    <source>
        <dbReference type="ARBA" id="ARBA00022741"/>
    </source>
</evidence>
<dbReference type="InterPro" id="IPR036640">
    <property type="entry name" value="ABC1_TM_sf"/>
</dbReference>
<protein>
    <submittedName>
        <fullName evidence="11">ABC transporter ATP-binding protein</fullName>
    </submittedName>
</protein>
<reference evidence="12" key="1">
    <citation type="journal article" date="2019" name="Int. J. Syst. Evol. Microbiol.">
        <title>The Global Catalogue of Microorganisms (GCM) 10K type strain sequencing project: providing services to taxonomists for standard genome sequencing and annotation.</title>
        <authorList>
            <consortium name="The Broad Institute Genomics Platform"/>
            <consortium name="The Broad Institute Genome Sequencing Center for Infectious Disease"/>
            <person name="Wu L."/>
            <person name="Ma J."/>
        </authorList>
    </citation>
    <scope>NUCLEOTIDE SEQUENCE [LARGE SCALE GENOMIC DNA]</scope>
    <source>
        <strain evidence="12">JCM 16013</strain>
    </source>
</reference>
<dbReference type="InterPro" id="IPR027417">
    <property type="entry name" value="P-loop_NTPase"/>
</dbReference>
<feature type="transmembrane region" description="Helical" evidence="8">
    <location>
        <begin position="208"/>
        <end position="224"/>
    </location>
</feature>
<dbReference type="InterPro" id="IPR011527">
    <property type="entry name" value="ABC1_TM_dom"/>
</dbReference>
<dbReference type="InterPro" id="IPR017871">
    <property type="entry name" value="ABC_transporter-like_CS"/>
</dbReference>
<sequence>MATSHPSADPSPATPARASRPQTSDPSSTQPSAPHRRPPHRRSRRPAPAALALTWRAAPWESAAGLVLIALTGLLPAAGAWTGKLLFDQLAQGRDLDTTRATLLVAAAAGLAVLGVVLGLCGDQLARRVQRAVAVGAQDLLYRRVNAFAGLRPFEDPAFQDRLRLAEQGAQSAPREVTVVLTEIVRNVISILGFLGALLAVWPPMAGVLLLTTIPAVVAQRSLARRRAGTTETMMATVRRRFFFQQLLTDPGAAKEVRLFGLGPLFHGRLLAALRADADADLAVEGRAARVQTGLALLGAAVAAVGSIVVVRALAAGQLTLGGTTLFTAAVAGVQTALTNVVAQAAQAGRTLILFRHFLAVVDAEPDLPSGGLTAGPLRTGVEFQDVWFRYSADAPWVLAGVDLVVPHGETVALVGVNGAGKSTLVKLLCRLYDPDRGRILWDGVDIREFDVDTLRRRVGATFQDFCRYDVTAAENIGLGDVDRLADLPAIRRAAGRAGVDGTLTNLRDGYATLLSRIFLDEDQLAGTTLSGGQWQRVALARSLMREDADLLILDEPSSGLDAEAEHEIHQALAVHRAGRTSLLISHRLNTLRTAGAIVVLAAGRIVERGTHGELMTADGEYARLFRLQADGYRDEAMAAA</sequence>
<keyword evidence="2 8" id="KW-0812">Transmembrane</keyword>
<dbReference type="Gene3D" id="3.40.50.300">
    <property type="entry name" value="P-loop containing nucleotide triphosphate hydrolases"/>
    <property type="match status" value="1"/>
</dbReference>
<keyword evidence="4 11" id="KW-0067">ATP-binding</keyword>
<evidence type="ECO:0000256" key="4">
    <source>
        <dbReference type="ARBA" id="ARBA00022840"/>
    </source>
</evidence>
<evidence type="ECO:0000313" key="11">
    <source>
        <dbReference type="EMBL" id="GAA2004749.1"/>
    </source>
</evidence>
<keyword evidence="6 8" id="KW-0472">Membrane</keyword>
<dbReference type="PANTHER" id="PTHR43394">
    <property type="entry name" value="ATP-DEPENDENT PERMEASE MDL1, MITOCHONDRIAL"/>
    <property type="match status" value="1"/>
</dbReference>
<keyword evidence="12" id="KW-1185">Reference proteome</keyword>
<keyword evidence="5 8" id="KW-1133">Transmembrane helix</keyword>
<gene>
    <name evidence="11" type="ORF">GCM10009838_83730</name>
</gene>
<feature type="transmembrane region" description="Helical" evidence="8">
    <location>
        <begin position="63"/>
        <end position="81"/>
    </location>
</feature>
<dbReference type="SUPFAM" id="SSF90123">
    <property type="entry name" value="ABC transporter transmembrane region"/>
    <property type="match status" value="1"/>
</dbReference>
<feature type="domain" description="ABC transmembrane type-1" evidence="10">
    <location>
        <begin position="63"/>
        <end position="350"/>
    </location>
</feature>
<feature type="region of interest" description="Disordered" evidence="7">
    <location>
        <begin position="1"/>
        <end position="47"/>
    </location>
</feature>
<evidence type="ECO:0000256" key="7">
    <source>
        <dbReference type="SAM" id="MobiDB-lite"/>
    </source>
</evidence>
<dbReference type="PROSITE" id="PS50893">
    <property type="entry name" value="ABC_TRANSPORTER_2"/>
    <property type="match status" value="1"/>
</dbReference>
<dbReference type="EMBL" id="BAAAQM010000083">
    <property type="protein sequence ID" value="GAA2004749.1"/>
    <property type="molecule type" value="Genomic_DNA"/>
</dbReference>